<name>A0ACA9RMH3_9GLOM</name>
<evidence type="ECO:0000313" key="2">
    <source>
        <dbReference type="Proteomes" id="UP000789920"/>
    </source>
</evidence>
<evidence type="ECO:0000313" key="1">
    <source>
        <dbReference type="EMBL" id="CAG8799232.1"/>
    </source>
</evidence>
<protein>
    <submittedName>
        <fullName evidence="1">11690_t:CDS:1</fullName>
    </submittedName>
</protein>
<accession>A0ACA9RMH3</accession>
<feature type="non-terminal residue" evidence="1">
    <location>
        <position position="73"/>
    </location>
</feature>
<gene>
    <name evidence="1" type="ORF">RPERSI_LOCUS20676</name>
</gene>
<organism evidence="1 2">
    <name type="scientific">Racocetra persica</name>
    <dbReference type="NCBI Taxonomy" id="160502"/>
    <lineage>
        <taxon>Eukaryota</taxon>
        <taxon>Fungi</taxon>
        <taxon>Fungi incertae sedis</taxon>
        <taxon>Mucoromycota</taxon>
        <taxon>Glomeromycotina</taxon>
        <taxon>Glomeromycetes</taxon>
        <taxon>Diversisporales</taxon>
        <taxon>Gigasporaceae</taxon>
        <taxon>Racocetra</taxon>
    </lineage>
</organism>
<proteinExistence type="predicted"/>
<dbReference type="Proteomes" id="UP000789920">
    <property type="component" value="Unassembled WGS sequence"/>
</dbReference>
<keyword evidence="2" id="KW-1185">Reference proteome</keyword>
<feature type="non-terminal residue" evidence="1">
    <location>
        <position position="1"/>
    </location>
</feature>
<comment type="caution">
    <text evidence="1">The sequence shown here is derived from an EMBL/GenBank/DDBJ whole genome shotgun (WGS) entry which is preliminary data.</text>
</comment>
<sequence>YIKKLELSRSSRVVKQNEFVDMTDIADNDFTNFTSSGVSGEFVAYVEYKNDERNNLNKSFDSIRERFSHIPIA</sequence>
<reference evidence="1" key="1">
    <citation type="submission" date="2021-06" db="EMBL/GenBank/DDBJ databases">
        <authorList>
            <person name="Kallberg Y."/>
            <person name="Tangrot J."/>
            <person name="Rosling A."/>
        </authorList>
    </citation>
    <scope>NUCLEOTIDE SEQUENCE</scope>
    <source>
        <strain evidence="1">MA461A</strain>
    </source>
</reference>
<dbReference type="EMBL" id="CAJVQC010058941">
    <property type="protein sequence ID" value="CAG8799232.1"/>
    <property type="molecule type" value="Genomic_DNA"/>
</dbReference>